<reference evidence="8" key="1">
    <citation type="submission" date="2023-02" db="EMBL/GenBank/DDBJ databases">
        <title>Colletotrichum kahawae CIFC_Que2 genome sequencing and assembly.</title>
        <authorList>
            <person name="Baroncelli R."/>
        </authorList>
    </citation>
    <scope>NUCLEOTIDE SEQUENCE</scope>
    <source>
        <strain evidence="8">CIFC_Que2</strain>
    </source>
</reference>
<organism evidence="8 9">
    <name type="scientific">Colletotrichum kahawae</name>
    <name type="common">Coffee berry disease fungus</name>
    <dbReference type="NCBI Taxonomy" id="34407"/>
    <lineage>
        <taxon>Eukaryota</taxon>
        <taxon>Fungi</taxon>
        <taxon>Dikarya</taxon>
        <taxon>Ascomycota</taxon>
        <taxon>Pezizomycotina</taxon>
        <taxon>Sordariomycetes</taxon>
        <taxon>Hypocreomycetidae</taxon>
        <taxon>Glomerellales</taxon>
        <taxon>Glomerellaceae</taxon>
        <taxon>Colletotrichum</taxon>
        <taxon>Colletotrichum gloeosporioides species complex</taxon>
    </lineage>
</organism>
<dbReference type="PIRSF" id="PIRSF006060">
    <property type="entry name" value="AA_transporter"/>
    <property type="match status" value="1"/>
</dbReference>
<feature type="transmembrane region" description="Helical" evidence="7">
    <location>
        <begin position="253"/>
        <end position="277"/>
    </location>
</feature>
<dbReference type="Gene3D" id="1.20.1740.10">
    <property type="entry name" value="Amino acid/polyamine transporter I"/>
    <property type="match status" value="1"/>
</dbReference>
<evidence type="ECO:0000256" key="5">
    <source>
        <dbReference type="ARBA" id="ARBA00023136"/>
    </source>
</evidence>
<dbReference type="PANTHER" id="PTHR45649">
    <property type="entry name" value="AMINO-ACID PERMEASE BAT1"/>
    <property type="match status" value="1"/>
</dbReference>
<evidence type="ECO:0000256" key="3">
    <source>
        <dbReference type="ARBA" id="ARBA00022692"/>
    </source>
</evidence>
<proteinExistence type="predicted"/>
<keyword evidence="4 7" id="KW-1133">Transmembrane helix</keyword>
<protein>
    <submittedName>
        <fullName evidence="8">Amino acid permease</fullName>
    </submittedName>
</protein>
<dbReference type="PANTHER" id="PTHR45649:SF28">
    <property type="entry name" value="TRANSPORTER, PUTATIVE (EUROFUNG)-RELATED"/>
    <property type="match status" value="1"/>
</dbReference>
<feature type="transmembrane region" description="Helical" evidence="7">
    <location>
        <begin position="179"/>
        <end position="199"/>
    </location>
</feature>
<feature type="transmembrane region" description="Helical" evidence="7">
    <location>
        <begin position="417"/>
        <end position="440"/>
    </location>
</feature>
<dbReference type="InterPro" id="IPR002293">
    <property type="entry name" value="AA/rel_permease1"/>
</dbReference>
<feature type="transmembrane region" description="Helical" evidence="7">
    <location>
        <begin position="89"/>
        <end position="113"/>
    </location>
</feature>
<feature type="transmembrane region" description="Helical" evidence="7">
    <location>
        <begin position="489"/>
        <end position="508"/>
    </location>
</feature>
<feature type="transmembrane region" description="Helical" evidence="7">
    <location>
        <begin position="206"/>
        <end position="227"/>
    </location>
</feature>
<keyword evidence="9" id="KW-1185">Reference proteome</keyword>
<comment type="caution">
    <text evidence="8">The sequence shown here is derived from an EMBL/GenBank/DDBJ whole genome shotgun (WGS) entry which is preliminary data.</text>
</comment>
<dbReference type="Proteomes" id="UP001281614">
    <property type="component" value="Unassembled WGS sequence"/>
</dbReference>
<feature type="transmembrane region" description="Helical" evidence="7">
    <location>
        <begin position="134"/>
        <end position="159"/>
    </location>
</feature>
<keyword evidence="3 7" id="KW-0812">Transmembrane</keyword>
<name>A0AAD9YNZ7_COLKA</name>
<feature type="transmembrane region" description="Helical" evidence="7">
    <location>
        <begin position="60"/>
        <end position="83"/>
    </location>
</feature>
<evidence type="ECO:0000313" key="8">
    <source>
        <dbReference type="EMBL" id="KAK2774493.1"/>
    </source>
</evidence>
<evidence type="ECO:0000256" key="7">
    <source>
        <dbReference type="SAM" id="Phobius"/>
    </source>
</evidence>
<comment type="subcellular location">
    <subcellularLocation>
        <location evidence="1">Membrane</location>
        <topology evidence="1">Multi-pass membrane protein</topology>
    </subcellularLocation>
</comment>
<keyword evidence="5 7" id="KW-0472">Membrane</keyword>
<evidence type="ECO:0000256" key="4">
    <source>
        <dbReference type="ARBA" id="ARBA00022989"/>
    </source>
</evidence>
<keyword evidence="2" id="KW-0813">Transport</keyword>
<evidence type="ECO:0000313" key="9">
    <source>
        <dbReference type="Proteomes" id="UP001281614"/>
    </source>
</evidence>
<sequence length="527" mass="56344">MAKTEYEDFQPEVEAKPTSNGRRSSRSGTLHSVAAGDVETLEQLGYEPSNLHRNRSTRTLLFQSFAICSIPYGLGGPLINVIYGGGPLALFVGWIVVALLSQCVALSVAELASRYPTSAGPYYWSFQVASRGKAALSFVTGWTWLIANWTITLSVNFGFASLLAGTITMMEPTWVATSWQLLLIFYGLTIFTAVVVIFCNRWLSTVDAFCSGFIGVTIFVVLIALSVQAKAGRHDAAYALGHYEETFSGWKHFTFFIGLLPSAYVFCAVGMISAMAEECKDPSVRVPKAIGLTVPIQGVAGLFFILPICFTLAPLDQIIASPYGQAIPVVFSAAMGTPGGGLGLMILVLVVTIGCSLGITVAASRCTWAFARDNAIPGAHLWSKVDAKLGVPVNAVILVTIVEMLLGLINIGSTSAFTAFVSVGVMALEISYLIPILISLMHGRKEVNGARYTCGTKIGTLVNCVAIAWIFFQAVLFSMPSALPVTSVSMNYASVVFVGFAVLSAIWYRVHARKVYKGPPATDGIAA</sequence>
<feature type="transmembrane region" description="Helical" evidence="7">
    <location>
        <begin position="342"/>
        <end position="368"/>
    </location>
</feature>
<dbReference type="GO" id="GO:0022857">
    <property type="term" value="F:transmembrane transporter activity"/>
    <property type="evidence" value="ECO:0007669"/>
    <property type="project" value="InterPro"/>
</dbReference>
<evidence type="ECO:0000256" key="2">
    <source>
        <dbReference type="ARBA" id="ARBA00022448"/>
    </source>
</evidence>
<accession>A0AAD9YNZ7</accession>
<evidence type="ECO:0000256" key="6">
    <source>
        <dbReference type="SAM" id="MobiDB-lite"/>
    </source>
</evidence>
<evidence type="ECO:0000256" key="1">
    <source>
        <dbReference type="ARBA" id="ARBA00004141"/>
    </source>
</evidence>
<feature type="transmembrane region" description="Helical" evidence="7">
    <location>
        <begin position="389"/>
        <end position="411"/>
    </location>
</feature>
<dbReference type="AlphaFoldDB" id="A0AAD9YNZ7"/>
<feature type="region of interest" description="Disordered" evidence="6">
    <location>
        <begin position="1"/>
        <end position="29"/>
    </location>
</feature>
<dbReference type="EMBL" id="VYYT01000046">
    <property type="protein sequence ID" value="KAK2774493.1"/>
    <property type="molecule type" value="Genomic_DNA"/>
</dbReference>
<dbReference type="Pfam" id="PF13520">
    <property type="entry name" value="AA_permease_2"/>
    <property type="match status" value="1"/>
</dbReference>
<feature type="transmembrane region" description="Helical" evidence="7">
    <location>
        <begin position="289"/>
        <end position="313"/>
    </location>
</feature>
<dbReference type="GO" id="GO:0016020">
    <property type="term" value="C:membrane"/>
    <property type="evidence" value="ECO:0007669"/>
    <property type="project" value="UniProtKB-SubCell"/>
</dbReference>
<gene>
    <name evidence="8" type="ORF">CKAH01_03726</name>
</gene>
<feature type="transmembrane region" description="Helical" evidence="7">
    <location>
        <begin position="461"/>
        <end position="483"/>
    </location>
</feature>